<organism evidence="2 3">
    <name type="scientific">Romboutsia timonensis</name>
    <dbReference type="NCBI Taxonomy" id="1776391"/>
    <lineage>
        <taxon>Bacteria</taxon>
        <taxon>Bacillati</taxon>
        <taxon>Bacillota</taxon>
        <taxon>Clostridia</taxon>
        <taxon>Peptostreptococcales</taxon>
        <taxon>Peptostreptococcaceae</taxon>
        <taxon>Romboutsia</taxon>
    </lineage>
</organism>
<dbReference type="Proteomes" id="UP000776700">
    <property type="component" value="Unassembled WGS sequence"/>
</dbReference>
<dbReference type="InterPro" id="IPR031339">
    <property type="entry name" value="DUF4942"/>
</dbReference>
<evidence type="ECO:0000259" key="1">
    <source>
        <dbReference type="Pfam" id="PF13708"/>
    </source>
</evidence>
<dbReference type="AlphaFoldDB" id="A0A921N2E8"/>
<reference evidence="2" key="1">
    <citation type="journal article" date="2021" name="PeerJ">
        <title>Extensive microbial diversity within the chicken gut microbiome revealed by metagenomics and culture.</title>
        <authorList>
            <person name="Gilroy R."/>
            <person name="Ravi A."/>
            <person name="Getino M."/>
            <person name="Pursley I."/>
            <person name="Horton D.L."/>
            <person name="Alikhan N.F."/>
            <person name="Baker D."/>
            <person name="Gharbi K."/>
            <person name="Hall N."/>
            <person name="Watson M."/>
            <person name="Adriaenssens E.M."/>
            <person name="Foster-Nyarko E."/>
            <person name="Jarju S."/>
            <person name="Secka A."/>
            <person name="Antonio M."/>
            <person name="Oren A."/>
            <person name="Chaudhuri R.R."/>
            <person name="La Ragione R."/>
            <person name="Hildebrand F."/>
            <person name="Pallen M.J."/>
        </authorList>
    </citation>
    <scope>NUCLEOTIDE SEQUENCE</scope>
    <source>
        <strain evidence="2">1277</strain>
    </source>
</reference>
<accession>A0A921N2E8</accession>
<proteinExistence type="predicted"/>
<dbReference type="EMBL" id="DYUB01000327">
    <property type="protein sequence ID" value="HJG97530.1"/>
    <property type="molecule type" value="Genomic_DNA"/>
</dbReference>
<protein>
    <submittedName>
        <fullName evidence="2">DUF4942 domain-containing protein</fullName>
    </submittedName>
</protein>
<gene>
    <name evidence="2" type="ORF">K8V90_10550</name>
</gene>
<name>A0A921N2E8_9FIRM</name>
<feature type="non-terminal residue" evidence="2">
    <location>
        <position position="1"/>
    </location>
</feature>
<evidence type="ECO:0000313" key="2">
    <source>
        <dbReference type="EMBL" id="HJG97530.1"/>
    </source>
</evidence>
<comment type="caution">
    <text evidence="2">The sequence shown here is derived from an EMBL/GenBank/DDBJ whole genome shotgun (WGS) entry which is preliminary data.</text>
</comment>
<evidence type="ECO:0000313" key="3">
    <source>
        <dbReference type="Proteomes" id="UP000776700"/>
    </source>
</evidence>
<reference evidence="2" key="2">
    <citation type="submission" date="2021-09" db="EMBL/GenBank/DDBJ databases">
        <authorList>
            <person name="Gilroy R."/>
        </authorList>
    </citation>
    <scope>NUCLEOTIDE SEQUENCE</scope>
    <source>
        <strain evidence="2">1277</strain>
    </source>
</reference>
<sequence>KNKLEQLVFEYDLCVKSSVKLFEEKMRVDKLLSGFGLNNELSICKDYCNPKVLNINTFIEEMNQKFWRKFIDETDFESMLPSQLKDNFRSNIQANRNIAFNLDNLYYFYNELMNAIPDSYEKTVAKVFDDCTRRYNYTDSEWCKTTWGYDGFKSNNAFAIKNRVIIPCYIANPNSYGTQIPEIFVDLNIIFNNIAGIKNKDDLKYQGEIYKAMTNHCKKFETEHFLISTFKKGTLHIYFKNKKHLAMFNYMAGRGKAWLSEGFADKPYDDMNDSEKEIVRALGFEPEDFKQMQLLQNKRQYIKMLT</sequence>
<dbReference type="Pfam" id="PF13708">
    <property type="entry name" value="DUF4942"/>
    <property type="match status" value="1"/>
</dbReference>
<feature type="domain" description="DUF4942" evidence="1">
    <location>
        <begin position="60"/>
        <end position="256"/>
    </location>
</feature>